<keyword evidence="4" id="KW-1185">Reference proteome</keyword>
<dbReference type="InterPro" id="IPR046148">
    <property type="entry name" value="Septknot"/>
</dbReference>
<reference evidence="3 4" key="1">
    <citation type="submission" date="2016-08" db="EMBL/GenBank/DDBJ databases">
        <title>Hymenobacter coccineus sp. nov., Hymenobacter lapidarius sp. nov. and Hymenobacter glacialis sp. nov., isolated from Antarctic soil.</title>
        <authorList>
            <person name="Sedlacek I."/>
            <person name="Kralova S."/>
            <person name="Kyrova K."/>
            <person name="Maslanova I."/>
            <person name="Stankova E."/>
            <person name="Vrbovska V."/>
            <person name="Nemec M."/>
            <person name="Bartak M."/>
            <person name="Svec P."/>
            <person name="Busse H.-J."/>
            <person name="Pantucek R."/>
        </authorList>
    </citation>
    <scope>NUCLEOTIDE SEQUENCE [LARGE SCALE GENOMIC DNA]</scope>
    <source>
        <strain evidence="3 4">CCM 8649</strain>
    </source>
</reference>
<feature type="domain" description="7(1) septoil knot" evidence="2">
    <location>
        <begin position="35"/>
        <end position="123"/>
    </location>
</feature>
<dbReference type="AlphaFoldDB" id="A0A1G1TKW2"/>
<evidence type="ECO:0000313" key="3">
    <source>
        <dbReference type="EMBL" id="OGX91518.1"/>
    </source>
</evidence>
<sequence>MACGPPPTATPGTGVPKPAASPPVPAARFGSVDPCKVYGSIYLETDPRRRSGCFGIVYVEPDQAFADLLVFKEDNKLFADKAGLWAAAPNREFADYVLFVTPTRGLADFTIHYTPARSFAGCKTQ</sequence>
<dbReference type="EMBL" id="MDZA01000055">
    <property type="protein sequence ID" value="OGX91518.1"/>
    <property type="molecule type" value="Genomic_DNA"/>
</dbReference>
<evidence type="ECO:0000313" key="4">
    <source>
        <dbReference type="Proteomes" id="UP000177506"/>
    </source>
</evidence>
<dbReference type="Proteomes" id="UP000177506">
    <property type="component" value="Unassembled WGS sequence"/>
</dbReference>
<dbReference type="Pfam" id="PF19647">
    <property type="entry name" value="Septknot"/>
    <property type="match status" value="1"/>
</dbReference>
<evidence type="ECO:0000259" key="2">
    <source>
        <dbReference type="Pfam" id="PF19647"/>
    </source>
</evidence>
<organism evidence="3 4">
    <name type="scientific">Hymenobacter coccineus</name>
    <dbReference type="NCBI Taxonomy" id="1908235"/>
    <lineage>
        <taxon>Bacteria</taxon>
        <taxon>Pseudomonadati</taxon>
        <taxon>Bacteroidota</taxon>
        <taxon>Cytophagia</taxon>
        <taxon>Cytophagales</taxon>
        <taxon>Hymenobacteraceae</taxon>
        <taxon>Hymenobacter</taxon>
    </lineage>
</organism>
<proteinExistence type="predicted"/>
<comment type="caution">
    <text evidence="3">The sequence shown here is derived from an EMBL/GenBank/DDBJ whole genome shotgun (WGS) entry which is preliminary data.</text>
</comment>
<accession>A0A1G1TKW2</accession>
<name>A0A1G1TKW2_9BACT</name>
<gene>
    <name evidence="3" type="ORF">BEN49_04890</name>
</gene>
<feature type="region of interest" description="Disordered" evidence="1">
    <location>
        <begin position="1"/>
        <end position="23"/>
    </location>
</feature>
<evidence type="ECO:0000256" key="1">
    <source>
        <dbReference type="SAM" id="MobiDB-lite"/>
    </source>
</evidence>
<protein>
    <recommendedName>
        <fullName evidence="2">7(1) septoil knot domain-containing protein</fullName>
    </recommendedName>
</protein>